<dbReference type="Proteomes" id="UP000032300">
    <property type="component" value="Chromosome"/>
</dbReference>
<keyword evidence="1" id="KW-1133">Transmembrane helix</keyword>
<keyword evidence="3" id="KW-1185">Reference proteome</keyword>
<gene>
    <name evidence="2" type="ORF">TS85_16110</name>
</gene>
<feature type="transmembrane region" description="Helical" evidence="1">
    <location>
        <begin position="97"/>
        <end position="116"/>
    </location>
</feature>
<feature type="transmembrane region" description="Helical" evidence="1">
    <location>
        <begin position="16"/>
        <end position="37"/>
    </location>
</feature>
<dbReference type="AlphaFoldDB" id="A0A7U4JA19"/>
<proteinExistence type="predicted"/>
<feature type="transmembrane region" description="Helical" evidence="1">
    <location>
        <begin position="58"/>
        <end position="91"/>
    </location>
</feature>
<keyword evidence="1" id="KW-0812">Transmembrane</keyword>
<evidence type="ECO:0000256" key="1">
    <source>
        <dbReference type="SAM" id="Phobius"/>
    </source>
</evidence>
<evidence type="ECO:0000313" key="3">
    <source>
        <dbReference type="Proteomes" id="UP000032300"/>
    </source>
</evidence>
<dbReference type="RefSeq" id="WP_044333624.1">
    <property type="nucleotide sequence ID" value="NZ_CP010836.1"/>
</dbReference>
<organism evidence="2 3">
    <name type="scientific">Sphingomonas hengshuiensis</name>
    <dbReference type="NCBI Taxonomy" id="1609977"/>
    <lineage>
        <taxon>Bacteria</taxon>
        <taxon>Pseudomonadati</taxon>
        <taxon>Pseudomonadota</taxon>
        <taxon>Alphaproteobacteria</taxon>
        <taxon>Sphingomonadales</taxon>
        <taxon>Sphingomonadaceae</taxon>
        <taxon>Sphingomonas</taxon>
    </lineage>
</organism>
<sequence>MGGILSLLVQSPSTTANGLVVLGAALLASVGAYMIYFRARLKPDMREGADPWDIRRTALAVAIMVFSVISASQGGLQPLLAFFLALFLLLVSHRKPWVFGMIVALLAFGLVLQQIIS</sequence>
<dbReference type="KEGG" id="sphi:TS85_16110"/>
<dbReference type="EMBL" id="CP010836">
    <property type="protein sequence ID" value="AJP72991.1"/>
    <property type="molecule type" value="Genomic_DNA"/>
</dbReference>
<reference evidence="2 3" key="1">
    <citation type="journal article" date="2015" name="Int. J. Syst. Evol. Microbiol.">
        <title>Sphingomonas hengshuiensis sp. nov., isolated from lake wetland.</title>
        <authorList>
            <person name="Wei S."/>
            <person name="Wang T."/>
            <person name="Liu H."/>
            <person name="Zhang C."/>
            <person name="Guo J."/>
            <person name="Wang Q."/>
            <person name="Liang K."/>
            <person name="Zhang Z."/>
        </authorList>
    </citation>
    <scope>NUCLEOTIDE SEQUENCE [LARGE SCALE GENOMIC DNA]</scope>
    <source>
        <strain evidence="2 3">WHSC-8</strain>
    </source>
</reference>
<keyword evidence="1" id="KW-0472">Membrane</keyword>
<name>A0A7U4JA19_9SPHN</name>
<evidence type="ECO:0000313" key="2">
    <source>
        <dbReference type="EMBL" id="AJP72991.1"/>
    </source>
</evidence>
<accession>A0A7U4JA19</accession>
<reference evidence="2 3" key="2">
    <citation type="submission" date="2015-02" db="EMBL/GenBank/DDBJ databases">
        <title>The complete genome of Sphingomonas hengshuiensis sp. WHSC-8 isolated from soil of Hengshui Lake.</title>
        <authorList>
            <person name="Wei S."/>
            <person name="Guo J."/>
            <person name="Su C."/>
            <person name="Wu R."/>
            <person name="Zhang Z."/>
            <person name="Liang K."/>
            <person name="Li H."/>
            <person name="Wang T."/>
            <person name="Liu H."/>
            <person name="Zhang C."/>
            <person name="Li Z."/>
            <person name="Wang Q."/>
            <person name="Meng J."/>
        </authorList>
    </citation>
    <scope>NUCLEOTIDE SEQUENCE [LARGE SCALE GENOMIC DNA]</scope>
    <source>
        <strain evidence="2 3">WHSC-8</strain>
    </source>
</reference>
<protein>
    <submittedName>
        <fullName evidence="2">Uncharacterized protein</fullName>
    </submittedName>
</protein>